<keyword evidence="2 4" id="KW-0274">FAD</keyword>
<evidence type="ECO:0000313" key="8">
    <source>
        <dbReference type="Proteomes" id="UP000366945"/>
    </source>
</evidence>
<evidence type="ECO:0000256" key="2">
    <source>
        <dbReference type="ARBA" id="ARBA00022827"/>
    </source>
</evidence>
<dbReference type="Gene3D" id="1.10.3140.10">
    <property type="entry name" value="4-hydroxybutyryl-coa dehydratase, domain 1"/>
    <property type="match status" value="1"/>
</dbReference>
<dbReference type="InterPro" id="IPR036250">
    <property type="entry name" value="AcylCo_DH-like_C"/>
</dbReference>
<dbReference type="SUPFAM" id="SSF47203">
    <property type="entry name" value="Acyl-CoA dehydrogenase C-terminal domain-like"/>
    <property type="match status" value="1"/>
</dbReference>
<dbReference type="GO" id="GO:0016627">
    <property type="term" value="F:oxidoreductase activity, acting on the CH-CH group of donors"/>
    <property type="evidence" value="ECO:0007669"/>
    <property type="project" value="InterPro"/>
</dbReference>
<dbReference type="EMBL" id="CABPSK010000004">
    <property type="protein sequence ID" value="VVE44366.1"/>
    <property type="molecule type" value="Genomic_DNA"/>
</dbReference>
<protein>
    <submittedName>
        <fullName evidence="7">4-hydroxyphenylacetate 3-monooxygenase</fullName>
    </submittedName>
</protein>
<evidence type="ECO:0000256" key="3">
    <source>
        <dbReference type="ARBA" id="ARBA00023002"/>
    </source>
</evidence>
<dbReference type="Pfam" id="PF03241">
    <property type="entry name" value="HpaB"/>
    <property type="match status" value="1"/>
</dbReference>
<feature type="binding site" evidence="4">
    <location>
        <begin position="462"/>
        <end position="465"/>
    </location>
    <ligand>
        <name>FAD</name>
        <dbReference type="ChEBI" id="CHEBI:57692"/>
    </ligand>
</feature>
<dbReference type="Pfam" id="PF11794">
    <property type="entry name" value="HpaB_N"/>
    <property type="match status" value="1"/>
</dbReference>
<dbReference type="InterPro" id="IPR024719">
    <property type="entry name" value="HpaB/PvcC/4-BUDH_C"/>
</dbReference>
<evidence type="ECO:0000256" key="1">
    <source>
        <dbReference type="ARBA" id="ARBA00022630"/>
    </source>
</evidence>
<dbReference type="InterPro" id="IPR004925">
    <property type="entry name" value="HpaB/PvcC/4-BUDH"/>
</dbReference>
<evidence type="ECO:0000259" key="6">
    <source>
        <dbReference type="Pfam" id="PF11794"/>
    </source>
</evidence>
<gene>
    <name evidence="7" type="ORF">PPN31114_04329</name>
</gene>
<dbReference type="GeneID" id="300406315"/>
<dbReference type="Gene3D" id="1.20.140.10">
    <property type="entry name" value="Butyryl-CoA Dehydrogenase, subunit A, domain 3"/>
    <property type="match status" value="1"/>
</dbReference>
<dbReference type="AlphaFoldDB" id="A0A5E4Y6U9"/>
<reference evidence="7 8" key="1">
    <citation type="submission" date="2019-08" db="EMBL/GenBank/DDBJ databases">
        <authorList>
            <person name="Peeters C."/>
        </authorList>
    </citation>
    <scope>NUCLEOTIDE SEQUENCE [LARGE SCALE GENOMIC DNA]</scope>
    <source>
        <strain evidence="7 8">LMG 31114</strain>
    </source>
</reference>
<dbReference type="SUPFAM" id="SSF56645">
    <property type="entry name" value="Acyl-CoA dehydrogenase NM domain-like"/>
    <property type="match status" value="1"/>
</dbReference>
<proteinExistence type="predicted"/>
<keyword evidence="7" id="KW-0503">Monooxygenase</keyword>
<dbReference type="Gene3D" id="2.40.110.10">
    <property type="entry name" value="Butyryl-CoA Dehydrogenase, subunit A, domain 2"/>
    <property type="match status" value="1"/>
</dbReference>
<organism evidence="7 8">
    <name type="scientific">Pandoraea pneumonica</name>
    <dbReference type="NCBI Taxonomy" id="2508299"/>
    <lineage>
        <taxon>Bacteria</taxon>
        <taxon>Pseudomonadati</taxon>
        <taxon>Pseudomonadota</taxon>
        <taxon>Betaproteobacteria</taxon>
        <taxon>Burkholderiales</taxon>
        <taxon>Burkholderiaceae</taxon>
        <taxon>Pandoraea</taxon>
    </lineage>
</organism>
<dbReference type="PANTHER" id="PTHR36117">
    <property type="entry name" value="4-HYDROXYPHENYLACETATE 3-MONOOXYGENASE-RELATED"/>
    <property type="match status" value="1"/>
</dbReference>
<feature type="binding site" evidence="4">
    <location>
        <begin position="152"/>
        <end position="155"/>
    </location>
    <ligand>
        <name>FAD</name>
        <dbReference type="ChEBI" id="CHEBI:57692"/>
    </ligand>
</feature>
<accession>A0A5E4Y6U9</accession>
<feature type="binding site" evidence="4">
    <location>
        <begin position="146"/>
        <end position="148"/>
    </location>
    <ligand>
        <name>FAD</name>
        <dbReference type="ChEBI" id="CHEBI:57692"/>
    </ligand>
</feature>
<dbReference type="GO" id="GO:0004497">
    <property type="term" value="F:monooxygenase activity"/>
    <property type="evidence" value="ECO:0007669"/>
    <property type="project" value="UniProtKB-KW"/>
</dbReference>
<dbReference type="PANTHER" id="PTHR36117:SF3">
    <property type="entry name" value="4-HYDROXYPHENYLACETATE 3-MONOOXYGENASE-RELATED"/>
    <property type="match status" value="1"/>
</dbReference>
<dbReference type="Proteomes" id="UP000366945">
    <property type="component" value="Unassembled WGS sequence"/>
</dbReference>
<evidence type="ECO:0000313" key="7">
    <source>
        <dbReference type="EMBL" id="VVE44366.1"/>
    </source>
</evidence>
<dbReference type="InterPro" id="IPR009100">
    <property type="entry name" value="AcylCoA_DH/oxidase_NM_dom_sf"/>
</dbReference>
<dbReference type="RefSeq" id="WP_150681524.1">
    <property type="nucleotide sequence ID" value="NZ_CABPSK010000004.1"/>
</dbReference>
<keyword evidence="8" id="KW-1185">Reference proteome</keyword>
<evidence type="ECO:0000256" key="4">
    <source>
        <dbReference type="PIRSR" id="PIRSR000331-2"/>
    </source>
</evidence>
<sequence length="489" mass="53812">MGIRTGQQFIASLQDNRKLYIDGKLVRDVTAYGPLKGVIATMAALYDQQHDPALSDLLTYRSPTTDEPVSKTYLEAKTQEEFRQQAACFHFRTQSTFGLMGRLTDFMSGFLLDQAVGLRAMGKFEAAERAQRIVEHCRENDLQVTHALIDPQTDRSKPDAPVEAVRVVERRADGVVVSGCRMLSTLAPVANECYVGPFFPRKAGEEDFALAFLIPMNAPGLSILARESFDRGEDRAQGTFDRPLSSRFDEGDAILLFDRVFVPNDRLVVNGDIDAYNTMMKLATGYTFVQACTRSTMKLRFLTGLATAIARANGRDKTPRFQAAIGELCGLVNVAEAIRAGVISQAHARVNAFERGDIMQEGDGRGEPKFALGAGMAALNFFFPSANTKAAEVLRMAAGSGALAVTEADYNHPEIGPLLDRWLIGPNINARDRLRLMKMAWDMTGTEFGSRAGLYERLYSGDPERNAIGWFHSPITAECEALVKRALEG</sequence>
<feature type="binding site" evidence="4">
    <location>
        <position position="185"/>
    </location>
    <ligand>
        <name>FAD</name>
        <dbReference type="ChEBI" id="CHEBI:57692"/>
    </ligand>
</feature>
<keyword evidence="3" id="KW-0560">Oxidoreductase</keyword>
<dbReference type="PIRSF" id="PIRSF000331">
    <property type="entry name" value="HpaA_HpaB"/>
    <property type="match status" value="1"/>
</dbReference>
<dbReference type="OrthoDB" id="7233724at2"/>
<feature type="domain" description="HpaB/PvcC/4-BUDH N-terminal" evidence="6">
    <location>
        <begin position="5"/>
        <end position="268"/>
    </location>
</feature>
<name>A0A5E4Y6U9_9BURK</name>
<dbReference type="InterPro" id="IPR024674">
    <property type="entry name" value="HpaB/PvcC/4-BUDH_N"/>
</dbReference>
<dbReference type="InterPro" id="IPR046373">
    <property type="entry name" value="Acyl-CoA_Oxase/DH_mid-dom_sf"/>
</dbReference>
<keyword evidence="1" id="KW-0285">Flavoprotein</keyword>
<feature type="domain" description="HpaB/PvcC/4-BUDH C-terminal" evidence="5">
    <location>
        <begin position="288"/>
        <end position="487"/>
    </location>
</feature>
<evidence type="ECO:0000259" key="5">
    <source>
        <dbReference type="Pfam" id="PF03241"/>
    </source>
</evidence>